<reference evidence="6" key="1">
    <citation type="submission" date="2012-06" db="EMBL/GenBank/DDBJ databases">
        <title>The genome sequence of Coniosporium apollinis CBS 100218.</title>
        <authorList>
            <consortium name="The Broad Institute Genome Sequencing Platform"/>
            <person name="Cuomo C."/>
            <person name="Gorbushina A."/>
            <person name="Noack S."/>
            <person name="Walker B."/>
            <person name="Young S.K."/>
            <person name="Zeng Q."/>
            <person name="Gargeya S."/>
            <person name="Fitzgerald M."/>
            <person name="Haas B."/>
            <person name="Abouelleil A."/>
            <person name="Alvarado L."/>
            <person name="Arachchi H.M."/>
            <person name="Berlin A.M."/>
            <person name="Chapman S.B."/>
            <person name="Goldberg J."/>
            <person name="Griggs A."/>
            <person name="Gujja S."/>
            <person name="Hansen M."/>
            <person name="Howarth C."/>
            <person name="Imamovic A."/>
            <person name="Larimer J."/>
            <person name="McCowan C."/>
            <person name="Montmayeur A."/>
            <person name="Murphy C."/>
            <person name="Neiman D."/>
            <person name="Pearson M."/>
            <person name="Priest M."/>
            <person name="Roberts A."/>
            <person name="Saif S."/>
            <person name="Shea T."/>
            <person name="Sisk P."/>
            <person name="Sykes S."/>
            <person name="Wortman J."/>
            <person name="Nusbaum C."/>
            <person name="Birren B."/>
        </authorList>
    </citation>
    <scope>NUCLEOTIDE SEQUENCE [LARGE SCALE GENOMIC DNA]</scope>
    <source>
        <strain evidence="6">CBS 100218</strain>
    </source>
</reference>
<evidence type="ECO:0000259" key="4">
    <source>
        <dbReference type="PROSITE" id="PS51192"/>
    </source>
</evidence>
<dbReference type="eggNOG" id="KOG1001">
    <property type="taxonomic scope" value="Eukaryota"/>
</dbReference>
<dbReference type="STRING" id="1168221.R7Z5V5"/>
<evidence type="ECO:0000313" key="5">
    <source>
        <dbReference type="EMBL" id="EON69560.1"/>
    </source>
</evidence>
<keyword evidence="1" id="KW-0547">Nucleotide-binding</keyword>
<evidence type="ECO:0000256" key="3">
    <source>
        <dbReference type="ARBA" id="ARBA00022840"/>
    </source>
</evidence>
<evidence type="ECO:0000256" key="2">
    <source>
        <dbReference type="ARBA" id="ARBA00022801"/>
    </source>
</evidence>
<dbReference type="InterPro" id="IPR000330">
    <property type="entry name" value="SNF2_N"/>
</dbReference>
<proteinExistence type="predicted"/>
<dbReference type="OrthoDB" id="3799516at2759"/>
<feature type="domain" description="Helicase ATP-binding" evidence="4">
    <location>
        <begin position="1"/>
        <end position="100"/>
    </location>
</feature>
<evidence type="ECO:0000256" key="1">
    <source>
        <dbReference type="ARBA" id="ARBA00022741"/>
    </source>
</evidence>
<dbReference type="GO" id="GO:0005634">
    <property type="term" value="C:nucleus"/>
    <property type="evidence" value="ECO:0007669"/>
    <property type="project" value="TreeGrafter"/>
</dbReference>
<keyword evidence="6" id="KW-1185">Reference proteome</keyword>
<accession>R7Z5V5</accession>
<organism evidence="5 6">
    <name type="scientific">Coniosporium apollinis (strain CBS 100218)</name>
    <name type="common">Rock-inhabiting black yeast</name>
    <dbReference type="NCBI Taxonomy" id="1168221"/>
    <lineage>
        <taxon>Eukaryota</taxon>
        <taxon>Fungi</taxon>
        <taxon>Dikarya</taxon>
        <taxon>Ascomycota</taxon>
        <taxon>Pezizomycotina</taxon>
        <taxon>Dothideomycetes</taxon>
        <taxon>Dothideomycetes incertae sedis</taxon>
        <taxon>Coniosporium</taxon>
    </lineage>
</organism>
<dbReference type="InterPro" id="IPR038718">
    <property type="entry name" value="SNF2-like_sf"/>
</dbReference>
<dbReference type="InterPro" id="IPR050628">
    <property type="entry name" value="SNF2_RAD54_helicase_TF"/>
</dbReference>
<keyword evidence="2" id="KW-0378">Hydrolase</keyword>
<dbReference type="PANTHER" id="PTHR45626">
    <property type="entry name" value="TRANSCRIPTION TERMINATION FACTOR 2-RELATED"/>
    <property type="match status" value="1"/>
</dbReference>
<dbReference type="InterPro" id="IPR027417">
    <property type="entry name" value="P-loop_NTPase"/>
</dbReference>
<sequence>MDLLEYEIIVTDFETVRNEYVKTKAAIADSREQVSLPILSTEYHRCVLDEAHRIRNGSAITITAAAINKIRSTYRIAMTGTPFNNEYTDVHGLIEFLRIPPWNNQQLFISSFMKKPNGQRDVKLLDGPRNAILSLTLLSMMVRYVHGDQYCPPDGPPESIFPEIECVPIVSELTPTAGERADQEATRFQWDEDYKEENKDRGSDITPSELFRELIKARLAAIHPELPSARYGEFGIDDAIDDQHWLLVELACKTPSEPPLRHNSSREAFRAMMAASPGRWRSTKTTRAVQSIKEHLGKRTGKIL</sequence>
<dbReference type="AlphaFoldDB" id="R7Z5V5"/>
<dbReference type="PROSITE" id="PS51192">
    <property type="entry name" value="HELICASE_ATP_BIND_1"/>
    <property type="match status" value="1"/>
</dbReference>
<dbReference type="GO" id="GO:0016787">
    <property type="term" value="F:hydrolase activity"/>
    <property type="evidence" value="ECO:0007669"/>
    <property type="project" value="UniProtKB-KW"/>
</dbReference>
<dbReference type="InterPro" id="IPR014001">
    <property type="entry name" value="Helicase_ATP-bd"/>
</dbReference>
<dbReference type="RefSeq" id="XP_007784877.1">
    <property type="nucleotide sequence ID" value="XM_007786687.1"/>
</dbReference>
<evidence type="ECO:0000313" key="6">
    <source>
        <dbReference type="Proteomes" id="UP000016924"/>
    </source>
</evidence>
<dbReference type="Proteomes" id="UP000016924">
    <property type="component" value="Unassembled WGS sequence"/>
</dbReference>
<dbReference type="GO" id="GO:0006281">
    <property type="term" value="P:DNA repair"/>
    <property type="evidence" value="ECO:0007669"/>
    <property type="project" value="TreeGrafter"/>
</dbReference>
<gene>
    <name evidence="5" type="ORF">W97_08820</name>
</gene>
<dbReference type="EMBL" id="JH767618">
    <property type="protein sequence ID" value="EON69560.1"/>
    <property type="molecule type" value="Genomic_DNA"/>
</dbReference>
<dbReference type="GO" id="GO:0008094">
    <property type="term" value="F:ATP-dependent activity, acting on DNA"/>
    <property type="evidence" value="ECO:0007669"/>
    <property type="project" value="TreeGrafter"/>
</dbReference>
<dbReference type="Gene3D" id="3.40.50.10810">
    <property type="entry name" value="Tandem AAA-ATPase domain"/>
    <property type="match status" value="1"/>
</dbReference>
<dbReference type="GO" id="GO:0005524">
    <property type="term" value="F:ATP binding"/>
    <property type="evidence" value="ECO:0007669"/>
    <property type="project" value="UniProtKB-KW"/>
</dbReference>
<dbReference type="GeneID" id="19906131"/>
<dbReference type="SUPFAM" id="SSF52540">
    <property type="entry name" value="P-loop containing nucleoside triphosphate hydrolases"/>
    <property type="match status" value="1"/>
</dbReference>
<protein>
    <recommendedName>
        <fullName evidence="4">Helicase ATP-binding domain-containing protein</fullName>
    </recommendedName>
</protein>
<dbReference type="HOGENOM" id="CLU_915311_0_0_1"/>
<dbReference type="Pfam" id="PF00176">
    <property type="entry name" value="SNF2-rel_dom"/>
    <property type="match status" value="1"/>
</dbReference>
<keyword evidence="3" id="KW-0067">ATP-binding</keyword>
<name>R7Z5V5_CONA1</name>